<evidence type="ECO:0000313" key="2">
    <source>
        <dbReference type="EMBL" id="SPD29448.1"/>
    </source>
</evidence>
<reference evidence="2" key="1">
    <citation type="submission" date="2018-02" db="EMBL/GenBank/DDBJ databases">
        <authorList>
            <person name="Cohen D.B."/>
            <person name="Kent A.D."/>
        </authorList>
    </citation>
    <scope>NUCLEOTIDE SEQUENCE</scope>
</reference>
<sequence>MEDHGSAYLQLFMDETSFYNRIVLGSFLPMKQWDPLPHFIQTWLRNCIGGTLIYFLSGFLWCFYIYYLKRNVYVPKVGSNMRWVLLGC</sequence>
<dbReference type="EMBL" id="OIVN01006271">
    <property type="protein sequence ID" value="SPD29448.1"/>
    <property type="molecule type" value="Genomic_DNA"/>
</dbReference>
<name>A0A2N9IY03_FAGSY</name>
<accession>A0A2N9IY03</accession>
<keyword evidence="1" id="KW-0812">Transmembrane</keyword>
<gene>
    <name evidence="2" type="ORF">FSB_LOCUS57330</name>
</gene>
<keyword evidence="1" id="KW-0472">Membrane</keyword>
<organism evidence="2">
    <name type="scientific">Fagus sylvatica</name>
    <name type="common">Beechnut</name>
    <dbReference type="NCBI Taxonomy" id="28930"/>
    <lineage>
        <taxon>Eukaryota</taxon>
        <taxon>Viridiplantae</taxon>
        <taxon>Streptophyta</taxon>
        <taxon>Embryophyta</taxon>
        <taxon>Tracheophyta</taxon>
        <taxon>Spermatophyta</taxon>
        <taxon>Magnoliopsida</taxon>
        <taxon>eudicotyledons</taxon>
        <taxon>Gunneridae</taxon>
        <taxon>Pentapetalae</taxon>
        <taxon>rosids</taxon>
        <taxon>fabids</taxon>
        <taxon>Fagales</taxon>
        <taxon>Fagaceae</taxon>
        <taxon>Fagus</taxon>
    </lineage>
</organism>
<dbReference type="AlphaFoldDB" id="A0A2N9IY03"/>
<keyword evidence="1" id="KW-1133">Transmembrane helix</keyword>
<evidence type="ECO:0000256" key="1">
    <source>
        <dbReference type="SAM" id="Phobius"/>
    </source>
</evidence>
<protein>
    <submittedName>
        <fullName evidence="2">Uncharacterized protein</fullName>
    </submittedName>
</protein>
<proteinExistence type="predicted"/>
<feature type="transmembrane region" description="Helical" evidence="1">
    <location>
        <begin position="43"/>
        <end position="67"/>
    </location>
</feature>